<dbReference type="Proteomes" id="UP000308092">
    <property type="component" value="Unassembled WGS sequence"/>
</dbReference>
<reference evidence="1 2" key="1">
    <citation type="submission" date="2019-03" db="EMBL/GenBank/DDBJ databases">
        <title>The genome sequence of a newly discovered highly antifungal drug resistant Aspergillus species, Aspergillus tanneri NIH 1004.</title>
        <authorList>
            <person name="Mounaud S."/>
            <person name="Singh I."/>
            <person name="Joardar V."/>
            <person name="Pakala S."/>
            <person name="Pakala S."/>
            <person name="Venepally P."/>
            <person name="Hoover J."/>
            <person name="Nierman W."/>
            <person name="Chung J."/>
            <person name="Losada L."/>
        </authorList>
    </citation>
    <scope>NUCLEOTIDE SEQUENCE [LARGE SCALE GENOMIC DNA]</scope>
    <source>
        <strain evidence="1 2">NIH1004</strain>
    </source>
</reference>
<gene>
    <name evidence="1" type="ORF">EYZ11_009001</name>
</gene>
<evidence type="ECO:0000313" key="2">
    <source>
        <dbReference type="Proteomes" id="UP000308092"/>
    </source>
</evidence>
<sequence>MAWDRDSISSYKEEYILQLNHSQLEEISGALHHFKSLGKPLELLDPTTFPLPSLHYILRGVSDNIHSGTGFTLAASVAARTTSIMDILQTLLLRILQI</sequence>
<dbReference type="EMBL" id="SOSA01000406">
    <property type="protein sequence ID" value="THC91538.1"/>
    <property type="molecule type" value="Genomic_DNA"/>
</dbReference>
<keyword evidence="2" id="KW-1185">Reference proteome</keyword>
<evidence type="ECO:0000313" key="1">
    <source>
        <dbReference type="EMBL" id="THC91538.1"/>
    </source>
</evidence>
<proteinExistence type="predicted"/>
<organism evidence="1 2">
    <name type="scientific">Aspergillus tanneri</name>
    <dbReference type="NCBI Taxonomy" id="1220188"/>
    <lineage>
        <taxon>Eukaryota</taxon>
        <taxon>Fungi</taxon>
        <taxon>Dikarya</taxon>
        <taxon>Ascomycota</taxon>
        <taxon>Pezizomycotina</taxon>
        <taxon>Eurotiomycetes</taxon>
        <taxon>Eurotiomycetidae</taxon>
        <taxon>Eurotiales</taxon>
        <taxon>Aspergillaceae</taxon>
        <taxon>Aspergillus</taxon>
        <taxon>Aspergillus subgen. Circumdati</taxon>
    </lineage>
</organism>
<protein>
    <submittedName>
        <fullName evidence="1">Uncharacterized protein</fullName>
    </submittedName>
</protein>
<name>A0A4S3JB67_9EURO</name>
<accession>A0A4S3JB67</accession>
<dbReference type="AlphaFoldDB" id="A0A4S3JB67"/>
<dbReference type="VEuPathDB" id="FungiDB:EYZ11_009001"/>
<dbReference type="STRING" id="1220188.A0A4S3JB67"/>
<comment type="caution">
    <text evidence="1">The sequence shown here is derived from an EMBL/GenBank/DDBJ whole genome shotgun (WGS) entry which is preliminary data.</text>
</comment>